<name>A0ABV8NAU5_9ACTN</name>
<accession>A0ABV8NAU5</accession>
<dbReference type="EMBL" id="JBHSCF010000055">
    <property type="protein sequence ID" value="MFC4190402.1"/>
    <property type="molecule type" value="Genomic_DNA"/>
</dbReference>
<evidence type="ECO:0000256" key="1">
    <source>
        <dbReference type="SAM" id="MobiDB-lite"/>
    </source>
</evidence>
<sequence length="117" mass="12971">MTQTTAWPVGVIARYLAVGGATVDITHRDETQDGTKKATCATCTGCRAATVQPWADSFPNYCRPGVTEFQNQDRGDRAARAWAQKHAETCRALQPEPQADTEPKRRPWLPTRRTKVA</sequence>
<reference evidence="3" key="1">
    <citation type="journal article" date="2019" name="Int. J. Syst. Evol. Microbiol.">
        <title>The Global Catalogue of Microorganisms (GCM) 10K type strain sequencing project: providing services to taxonomists for standard genome sequencing and annotation.</title>
        <authorList>
            <consortium name="The Broad Institute Genomics Platform"/>
            <consortium name="The Broad Institute Genome Sequencing Center for Infectious Disease"/>
            <person name="Wu L."/>
            <person name="Ma J."/>
        </authorList>
    </citation>
    <scope>NUCLEOTIDE SEQUENCE [LARGE SCALE GENOMIC DNA]</scope>
    <source>
        <strain evidence="3">CCM 3243</strain>
    </source>
</reference>
<protein>
    <submittedName>
        <fullName evidence="2">Uncharacterized protein</fullName>
    </submittedName>
</protein>
<gene>
    <name evidence="2" type="ORF">ACFO3R_29095</name>
</gene>
<organism evidence="2 3">
    <name type="scientific">Streptomyces flavovirens</name>
    <dbReference type="NCBI Taxonomy" id="52258"/>
    <lineage>
        <taxon>Bacteria</taxon>
        <taxon>Bacillati</taxon>
        <taxon>Actinomycetota</taxon>
        <taxon>Actinomycetes</taxon>
        <taxon>Kitasatosporales</taxon>
        <taxon>Streptomycetaceae</taxon>
        <taxon>Streptomyces</taxon>
    </lineage>
</organism>
<evidence type="ECO:0000313" key="2">
    <source>
        <dbReference type="EMBL" id="MFC4190402.1"/>
    </source>
</evidence>
<dbReference type="RefSeq" id="WP_200697616.1">
    <property type="nucleotide sequence ID" value="NZ_BAAAYA010000005.1"/>
</dbReference>
<proteinExistence type="predicted"/>
<feature type="region of interest" description="Disordered" evidence="1">
    <location>
        <begin position="86"/>
        <end position="117"/>
    </location>
</feature>
<comment type="caution">
    <text evidence="2">The sequence shown here is derived from an EMBL/GenBank/DDBJ whole genome shotgun (WGS) entry which is preliminary data.</text>
</comment>
<evidence type="ECO:0000313" key="3">
    <source>
        <dbReference type="Proteomes" id="UP001595871"/>
    </source>
</evidence>
<keyword evidence="3" id="KW-1185">Reference proteome</keyword>
<dbReference type="Proteomes" id="UP001595871">
    <property type="component" value="Unassembled WGS sequence"/>
</dbReference>